<evidence type="ECO:0000313" key="2">
    <source>
        <dbReference type="EMBL" id="CAK0881570.1"/>
    </source>
</evidence>
<keyword evidence="3" id="KW-1185">Reference proteome</keyword>
<proteinExistence type="predicted"/>
<dbReference type="Proteomes" id="UP001189429">
    <property type="component" value="Unassembled WGS sequence"/>
</dbReference>
<organism evidence="2 3">
    <name type="scientific">Prorocentrum cordatum</name>
    <dbReference type="NCBI Taxonomy" id="2364126"/>
    <lineage>
        <taxon>Eukaryota</taxon>
        <taxon>Sar</taxon>
        <taxon>Alveolata</taxon>
        <taxon>Dinophyceae</taxon>
        <taxon>Prorocentrales</taxon>
        <taxon>Prorocentraceae</taxon>
        <taxon>Prorocentrum</taxon>
    </lineage>
</organism>
<evidence type="ECO:0000256" key="1">
    <source>
        <dbReference type="SAM" id="MobiDB-lite"/>
    </source>
</evidence>
<reference evidence="2" key="1">
    <citation type="submission" date="2023-10" db="EMBL/GenBank/DDBJ databases">
        <authorList>
            <person name="Chen Y."/>
            <person name="Shah S."/>
            <person name="Dougan E. K."/>
            <person name="Thang M."/>
            <person name="Chan C."/>
        </authorList>
    </citation>
    <scope>NUCLEOTIDE SEQUENCE [LARGE SCALE GENOMIC DNA]</scope>
</reference>
<feature type="region of interest" description="Disordered" evidence="1">
    <location>
        <begin position="35"/>
        <end position="60"/>
    </location>
</feature>
<comment type="caution">
    <text evidence="2">The sequence shown here is derived from an EMBL/GenBank/DDBJ whole genome shotgun (WGS) entry which is preliminary data.</text>
</comment>
<evidence type="ECO:0000313" key="3">
    <source>
        <dbReference type="Proteomes" id="UP001189429"/>
    </source>
</evidence>
<protein>
    <submittedName>
        <fullName evidence="2">Uncharacterized protein</fullName>
    </submittedName>
</protein>
<name>A0ABN9W608_9DINO</name>
<accession>A0ABN9W608</accession>
<sequence>MDGTASLKEVSEGAAWGERMLDALGARKFLLGDLAPRAGGKSDRVAAGQLRGPRIQANTPDRISTDVDSLWAGASAFEIARKLVGFKQSALAISAAFAKGMSSPMKLRI</sequence>
<dbReference type="EMBL" id="CAUYUJ010018204">
    <property type="protein sequence ID" value="CAK0881570.1"/>
    <property type="molecule type" value="Genomic_DNA"/>
</dbReference>
<gene>
    <name evidence="2" type="ORF">PCOR1329_LOCUS64376</name>
</gene>